<name>A0A8K1ZWG0_9CYAN</name>
<protein>
    <submittedName>
        <fullName evidence="4">Metallophosphoesterase</fullName>
    </submittedName>
</protein>
<comment type="caution">
    <text evidence="4">The sequence shown here is derived from an EMBL/GenBank/DDBJ whole genome shotgun (WGS) entry which is preliminary data.</text>
</comment>
<keyword evidence="1" id="KW-0732">Signal</keyword>
<dbReference type="RefSeq" id="WP_161823617.1">
    <property type="nucleotide sequence ID" value="NZ_WVIC01000002.1"/>
</dbReference>
<dbReference type="EMBL" id="WVIC01000002">
    <property type="protein sequence ID" value="NCJ05132.1"/>
    <property type="molecule type" value="Genomic_DNA"/>
</dbReference>
<keyword evidence="2" id="KW-0378">Hydrolase</keyword>
<evidence type="ECO:0000256" key="2">
    <source>
        <dbReference type="ARBA" id="ARBA00022801"/>
    </source>
</evidence>
<sequence length="364" mass="40082">MAWTRRQLLIAGGGLVGVGLAQGLKLQSGNGLAQSPVIPPEGQSLAMAPAGFYAPPRGSVRIAVISDLNSQYGSTHYEAEVIESMRLLPQWKPDLVLCGGDMIAGQSLSLSRGQVQAMWAAFDRHVAAPLRQAGLPFGFTIGNHDGSGALEREGRFRFALDRELARAYWKQPSHNPGLTFVDQAQFPFSYTFTQNQIFYLVWDASTAQISEAQLGWVERSLASAAAQQARLRMVIGHLPLYGIAVGRDRPGEFLNQAERLRSLLERYRVHTYISGHHHAYYPGHRGQLQLLHTGALGSGPRRLLGSDRTPQKTLTIVDVSLEPANTRYTTYDMTTRQVLDSRQLPTQISAPNGRVFRRDINPGA</sequence>
<evidence type="ECO:0000313" key="4">
    <source>
        <dbReference type="EMBL" id="NCJ05132.1"/>
    </source>
</evidence>
<dbReference type="SUPFAM" id="SSF56300">
    <property type="entry name" value="Metallo-dependent phosphatases"/>
    <property type="match status" value="1"/>
</dbReference>
<dbReference type="InterPro" id="IPR004843">
    <property type="entry name" value="Calcineurin-like_PHP"/>
</dbReference>
<reference evidence="4" key="1">
    <citation type="submission" date="2019-12" db="EMBL/GenBank/DDBJ databases">
        <title>High-Quality draft genome sequences of three cyanobacteria isolated from the limestone walls of the Old Cathedral of Coimbra.</title>
        <authorList>
            <person name="Tiago I."/>
            <person name="Soares F."/>
            <person name="Portugal A."/>
        </authorList>
    </citation>
    <scope>NUCLEOTIDE SEQUENCE [LARGE SCALE GENOMIC DNA]</scope>
    <source>
        <strain evidence="4">C</strain>
    </source>
</reference>
<dbReference type="AlphaFoldDB" id="A0A8K1ZWG0"/>
<feature type="domain" description="Calcineurin-like phosphoesterase" evidence="3">
    <location>
        <begin position="61"/>
        <end position="280"/>
    </location>
</feature>
<dbReference type="InterPro" id="IPR051558">
    <property type="entry name" value="Metallophosphoesterase_PAP"/>
</dbReference>
<proteinExistence type="predicted"/>
<dbReference type="Pfam" id="PF00149">
    <property type="entry name" value="Metallophos"/>
    <property type="match status" value="1"/>
</dbReference>
<dbReference type="InterPro" id="IPR029052">
    <property type="entry name" value="Metallo-depent_PP-like"/>
</dbReference>
<keyword evidence="5" id="KW-1185">Reference proteome</keyword>
<dbReference type="PANTHER" id="PTHR10161">
    <property type="entry name" value="TARTRATE-RESISTANT ACID PHOSPHATASE TYPE 5"/>
    <property type="match status" value="1"/>
</dbReference>
<dbReference type="GO" id="GO:0016787">
    <property type="term" value="F:hydrolase activity"/>
    <property type="evidence" value="ECO:0007669"/>
    <property type="project" value="UniProtKB-KW"/>
</dbReference>
<dbReference type="Proteomes" id="UP000607397">
    <property type="component" value="Unassembled WGS sequence"/>
</dbReference>
<evidence type="ECO:0000256" key="1">
    <source>
        <dbReference type="ARBA" id="ARBA00022729"/>
    </source>
</evidence>
<evidence type="ECO:0000259" key="3">
    <source>
        <dbReference type="Pfam" id="PF00149"/>
    </source>
</evidence>
<accession>A0A8K1ZWG0</accession>
<gene>
    <name evidence="4" type="ORF">GS597_01080</name>
</gene>
<dbReference type="PANTHER" id="PTHR10161:SF14">
    <property type="entry name" value="TARTRATE-RESISTANT ACID PHOSPHATASE TYPE 5"/>
    <property type="match status" value="1"/>
</dbReference>
<dbReference type="Gene3D" id="3.60.21.10">
    <property type="match status" value="1"/>
</dbReference>
<organism evidence="4 5">
    <name type="scientific">Petrachloros mirabilis ULC683</name>
    <dbReference type="NCBI Taxonomy" id="2781853"/>
    <lineage>
        <taxon>Bacteria</taxon>
        <taxon>Bacillati</taxon>
        <taxon>Cyanobacteriota</taxon>
        <taxon>Cyanophyceae</taxon>
        <taxon>Synechococcales</taxon>
        <taxon>Petrachlorosaceae</taxon>
        <taxon>Petrachloros</taxon>
        <taxon>Petrachloros mirabilis</taxon>
    </lineage>
</organism>
<evidence type="ECO:0000313" key="5">
    <source>
        <dbReference type="Proteomes" id="UP000607397"/>
    </source>
</evidence>